<accession>A0ABY4RYY5</accession>
<keyword evidence="1" id="KW-0732">Signal</keyword>
<organism evidence="2 3">
    <name type="scientific">Paenibacillus konkukensis</name>
    <dbReference type="NCBI Taxonomy" id="2020716"/>
    <lineage>
        <taxon>Bacteria</taxon>
        <taxon>Bacillati</taxon>
        <taxon>Bacillota</taxon>
        <taxon>Bacilli</taxon>
        <taxon>Bacillales</taxon>
        <taxon>Paenibacillaceae</taxon>
        <taxon>Paenibacillus</taxon>
    </lineage>
</organism>
<reference evidence="2" key="2">
    <citation type="journal article" date="2021" name="J Anim Sci Technol">
        <title>Complete genome sequence of Paenibacillus konkukensis sp. nov. SK3146 as a potential probiotic strain.</title>
        <authorList>
            <person name="Jung H.I."/>
            <person name="Park S."/>
            <person name="Niu K.M."/>
            <person name="Lee S.W."/>
            <person name="Kothari D."/>
            <person name="Yi K.J."/>
            <person name="Kim S.K."/>
        </authorList>
    </citation>
    <scope>NUCLEOTIDE SEQUENCE</scope>
    <source>
        <strain evidence="2">SK3146</strain>
    </source>
</reference>
<dbReference type="RefSeq" id="WP_249862139.1">
    <property type="nucleotide sequence ID" value="NZ_CP027059.1"/>
</dbReference>
<feature type="chain" id="PRO_5047272540" description="SLH domain-containing protein" evidence="1">
    <location>
        <begin position="28"/>
        <end position="449"/>
    </location>
</feature>
<evidence type="ECO:0000256" key="1">
    <source>
        <dbReference type="SAM" id="SignalP"/>
    </source>
</evidence>
<sequence>MKTKLFSKKTITGGVAAALLIGSFAYAPQAKPAYAAELQQPAVSSPLVAKYLQNLATYTAWVSDREEDDVLSDVSYGKTLADASGLSASLLRDKLVSNFDTYVSLNAQGQNLSGDQIQKLHDEAASLINDAIMEHGYKAPVSQASMNLDSVIQQRLNLIVSDVAAISNDDVDDIENRLESGATLVKASGLSQEALFEALTGLMNLSIDNAVGQTPVSSDAVQQAKEKAADKIREAINTAGGYKAVSADQGAPSLDNIVKRRIAFIISDAATIADKDYNDVLQDLKSGKTLPDATGVAAGLLSSELNRIVQQDIDHAAEQGSFDTNAIESAKSSAGLRISEILSEGGYTGEKETKAAGNISALVQERLKGIVSDAALIADKKYYEVEDKVNAGASLSAATGISGGELFDRLIAPVNQMIETMTNDPDQQAKAKEQAAKQIRTWVDNGYNN</sequence>
<keyword evidence="3" id="KW-1185">Reference proteome</keyword>
<evidence type="ECO:0008006" key="4">
    <source>
        <dbReference type="Google" id="ProtNLM"/>
    </source>
</evidence>
<feature type="signal peptide" evidence="1">
    <location>
        <begin position="1"/>
        <end position="27"/>
    </location>
</feature>
<dbReference type="EMBL" id="CP027059">
    <property type="protein sequence ID" value="UQZ86617.1"/>
    <property type="molecule type" value="Genomic_DNA"/>
</dbReference>
<gene>
    <name evidence="2" type="ORF">SK3146_05910</name>
</gene>
<protein>
    <recommendedName>
        <fullName evidence="4">SLH domain-containing protein</fullName>
    </recommendedName>
</protein>
<reference evidence="2" key="1">
    <citation type="submission" date="2018-02" db="EMBL/GenBank/DDBJ databases">
        <authorList>
            <person name="Kim S.-K."/>
            <person name="Jung H.-I."/>
            <person name="Lee S.-W."/>
        </authorList>
    </citation>
    <scope>NUCLEOTIDE SEQUENCE</scope>
    <source>
        <strain evidence="2">SK3146</strain>
    </source>
</reference>
<dbReference type="Proteomes" id="UP001057134">
    <property type="component" value="Chromosome"/>
</dbReference>
<evidence type="ECO:0000313" key="2">
    <source>
        <dbReference type="EMBL" id="UQZ86617.1"/>
    </source>
</evidence>
<proteinExistence type="predicted"/>
<evidence type="ECO:0000313" key="3">
    <source>
        <dbReference type="Proteomes" id="UP001057134"/>
    </source>
</evidence>
<name>A0ABY4RYY5_9BACL</name>